<reference evidence="2 3" key="1">
    <citation type="submission" date="2016-10" db="EMBL/GenBank/DDBJ databases">
        <authorList>
            <person name="de Groot N.N."/>
        </authorList>
    </citation>
    <scope>NUCLEOTIDE SEQUENCE [LARGE SCALE GENOMIC DNA]</scope>
    <source>
        <strain evidence="2 3">DSM 22274</strain>
    </source>
</reference>
<evidence type="ECO:0000313" key="3">
    <source>
        <dbReference type="Proteomes" id="UP000182725"/>
    </source>
</evidence>
<accession>A0A1H5KH45</accession>
<evidence type="ECO:0000313" key="2">
    <source>
        <dbReference type="EMBL" id="SEE64152.1"/>
    </source>
</evidence>
<dbReference type="Proteomes" id="UP000182725">
    <property type="component" value="Unassembled WGS sequence"/>
</dbReference>
<dbReference type="RefSeq" id="WP_139244283.1">
    <property type="nucleotide sequence ID" value="NZ_FNTV01000001.1"/>
</dbReference>
<proteinExistence type="predicted"/>
<evidence type="ECO:0000256" key="1">
    <source>
        <dbReference type="SAM" id="MobiDB-lite"/>
    </source>
</evidence>
<protein>
    <submittedName>
        <fullName evidence="2">Uncharacterized protein</fullName>
    </submittedName>
</protein>
<feature type="region of interest" description="Disordered" evidence="1">
    <location>
        <begin position="1"/>
        <end position="26"/>
    </location>
</feature>
<sequence>MGTPNAATADQRRILRSSTGEARNRLPTDDLIGKLNAAWNVQEQVRTLLRGGSLEDAEIAKEHLEYLFKGSNQLETTGL</sequence>
<organism evidence="2 3">
    <name type="scientific">Arthrobacter alpinus</name>
    <dbReference type="NCBI Taxonomy" id="656366"/>
    <lineage>
        <taxon>Bacteria</taxon>
        <taxon>Bacillati</taxon>
        <taxon>Actinomycetota</taxon>
        <taxon>Actinomycetes</taxon>
        <taxon>Micrococcales</taxon>
        <taxon>Micrococcaceae</taxon>
        <taxon>Arthrobacter</taxon>
    </lineage>
</organism>
<dbReference type="EMBL" id="FNTV01000001">
    <property type="protein sequence ID" value="SEE64152.1"/>
    <property type="molecule type" value="Genomic_DNA"/>
</dbReference>
<dbReference type="AlphaFoldDB" id="A0A1H5KH45"/>
<gene>
    <name evidence="2" type="ORF">SAMN04489740_2014</name>
</gene>
<name>A0A1H5KH45_9MICC</name>